<feature type="domain" description="GS beta-grasp" evidence="7">
    <location>
        <begin position="56"/>
        <end position="157"/>
    </location>
</feature>
<evidence type="ECO:0000256" key="6">
    <source>
        <dbReference type="SAM" id="MobiDB-lite"/>
    </source>
</evidence>
<dbReference type="Proteomes" id="UP001501079">
    <property type="component" value="Unassembled WGS sequence"/>
</dbReference>
<dbReference type="PROSITE" id="PS51987">
    <property type="entry name" value="GS_CATALYTIC"/>
    <property type="match status" value="1"/>
</dbReference>
<evidence type="ECO:0000256" key="5">
    <source>
        <dbReference type="RuleBase" id="RU000384"/>
    </source>
</evidence>
<dbReference type="PANTHER" id="PTHR43407:SF1">
    <property type="entry name" value="LENGSIN"/>
    <property type="match status" value="1"/>
</dbReference>
<keyword evidence="10" id="KW-1185">Reference proteome</keyword>
<dbReference type="InterPro" id="IPR036651">
    <property type="entry name" value="Gln_synt_N_sf"/>
</dbReference>
<evidence type="ECO:0000256" key="1">
    <source>
        <dbReference type="ARBA" id="ARBA00009897"/>
    </source>
</evidence>
<evidence type="ECO:0000256" key="4">
    <source>
        <dbReference type="PROSITE-ProRule" id="PRU01330"/>
    </source>
</evidence>
<feature type="domain" description="GS catalytic" evidence="8">
    <location>
        <begin position="164"/>
        <end position="508"/>
    </location>
</feature>
<dbReference type="Pfam" id="PF00120">
    <property type="entry name" value="Gln-synt_C"/>
    <property type="match status" value="1"/>
</dbReference>
<dbReference type="InterPro" id="IPR014746">
    <property type="entry name" value="Gln_synth/guanido_kin_cat_dom"/>
</dbReference>
<name>A0ABP7ZSZ6_9MICO</name>
<dbReference type="SUPFAM" id="SSF54368">
    <property type="entry name" value="Glutamine synthetase, N-terminal domain"/>
    <property type="match status" value="1"/>
</dbReference>
<dbReference type="InterPro" id="IPR008147">
    <property type="entry name" value="Gln_synt_N"/>
</dbReference>
<evidence type="ECO:0000313" key="9">
    <source>
        <dbReference type="EMBL" id="GAA4169596.1"/>
    </source>
</evidence>
<comment type="caution">
    <text evidence="9">The sequence shown here is derived from an EMBL/GenBank/DDBJ whole genome shotgun (WGS) entry which is preliminary data.</text>
</comment>
<reference evidence="10" key="1">
    <citation type="journal article" date="2019" name="Int. J. Syst. Evol. Microbiol.">
        <title>The Global Catalogue of Microorganisms (GCM) 10K type strain sequencing project: providing services to taxonomists for standard genome sequencing and annotation.</title>
        <authorList>
            <consortium name="The Broad Institute Genomics Platform"/>
            <consortium name="The Broad Institute Genome Sequencing Center for Infectious Disease"/>
            <person name="Wu L."/>
            <person name="Ma J."/>
        </authorList>
    </citation>
    <scope>NUCLEOTIDE SEQUENCE [LARGE SCALE GENOMIC DNA]</scope>
    <source>
        <strain evidence="10">JCM 17591</strain>
    </source>
</reference>
<evidence type="ECO:0000256" key="2">
    <source>
        <dbReference type="ARBA" id="ARBA00012937"/>
    </source>
</evidence>
<dbReference type="SMART" id="SM01230">
    <property type="entry name" value="Gln-synt_C"/>
    <property type="match status" value="1"/>
</dbReference>
<dbReference type="RefSeq" id="WP_344751816.1">
    <property type="nucleotide sequence ID" value="NZ_BAABBW010000001.1"/>
</dbReference>
<comment type="similarity">
    <text evidence="1 4 5">Belongs to the glutamine synthetase family.</text>
</comment>
<sequence>MRERNVDERRVSDNGGGVSARPMLAKDREGFIGRHGLWTEAQYAAAGQLRRVMDEIGIEMVRFSFADQHGILRSKTIARAGVDAALRTGVTAPSSLLLKDTSGQSVFSVFSADTGVGVGGFSGAGDIVLVPDPRTFRVLPWAERTAWILCDLRFPDGSPVPFCSRSLLRGRLEALAEGGLGMTVGAELEFHVFRMSDGDLQVEHVATPGRPGGAIDAAPTTRGAQLLHEESLDGMQPLVDALYRGITLLDLPLRSIELEFGASQFELTMEAGDAGDIADAVMLCRMAVRSIARRLGYHATFMSRPQGAEGSSTGWHLHQSLYDLTTGVGVFVPEDGPPLSPMGRSYLAGLLAHAAGAAPLTTPTVNGYKRYQPFSLAPDRIAWGIDNKGAMIRAVGGVGDPTTRLENRSGEPAANPYLYIASQLISGMDGIARGLTPPAPTTDPYRVDAPALPESLGAAVDAFVADDAFRTALGDAVVDWYATIKRAEFSRYLRHVSDWEQREYFSIH</sequence>
<dbReference type="PROSITE" id="PS51986">
    <property type="entry name" value="GS_BETA_GRASP"/>
    <property type="match status" value="1"/>
</dbReference>
<accession>A0ABP7ZSZ6</accession>
<dbReference type="SUPFAM" id="SSF55931">
    <property type="entry name" value="Glutamine synthetase/guanido kinase"/>
    <property type="match status" value="1"/>
</dbReference>
<dbReference type="EMBL" id="BAABBW010000001">
    <property type="protein sequence ID" value="GAA4169596.1"/>
    <property type="molecule type" value="Genomic_DNA"/>
</dbReference>
<dbReference type="EC" id="6.3.1.2" evidence="2"/>
<organism evidence="9 10">
    <name type="scientific">Gryllotalpicola koreensis</name>
    <dbReference type="NCBI Taxonomy" id="993086"/>
    <lineage>
        <taxon>Bacteria</taxon>
        <taxon>Bacillati</taxon>
        <taxon>Actinomycetota</taxon>
        <taxon>Actinomycetes</taxon>
        <taxon>Micrococcales</taxon>
        <taxon>Microbacteriaceae</taxon>
        <taxon>Gryllotalpicola</taxon>
    </lineage>
</organism>
<dbReference type="PANTHER" id="PTHR43407">
    <property type="entry name" value="GLUTAMINE SYNTHETASE"/>
    <property type="match status" value="1"/>
</dbReference>
<evidence type="ECO:0000259" key="8">
    <source>
        <dbReference type="PROSITE" id="PS51987"/>
    </source>
</evidence>
<feature type="region of interest" description="Disordered" evidence="6">
    <location>
        <begin position="1"/>
        <end position="21"/>
    </location>
</feature>
<proteinExistence type="inferred from homology"/>
<feature type="compositionally biased region" description="Basic and acidic residues" evidence="6">
    <location>
        <begin position="1"/>
        <end position="12"/>
    </location>
</feature>
<protein>
    <recommendedName>
        <fullName evidence="2">glutamine synthetase</fullName>
        <ecNumber evidence="2">6.3.1.2</ecNumber>
    </recommendedName>
    <alternativeName>
        <fullName evidence="3">Glutamine synthetase I beta</fullName>
    </alternativeName>
</protein>
<dbReference type="Gene3D" id="3.10.20.70">
    <property type="entry name" value="Glutamine synthetase, N-terminal domain"/>
    <property type="match status" value="1"/>
</dbReference>
<gene>
    <name evidence="9" type="ORF">GCM10022287_06290</name>
</gene>
<evidence type="ECO:0000256" key="3">
    <source>
        <dbReference type="ARBA" id="ARBA00033230"/>
    </source>
</evidence>
<dbReference type="InterPro" id="IPR008146">
    <property type="entry name" value="Gln_synth_cat_dom"/>
</dbReference>
<dbReference type="Gene3D" id="3.30.590.10">
    <property type="entry name" value="Glutamine synthetase/guanido kinase, catalytic domain"/>
    <property type="match status" value="1"/>
</dbReference>
<evidence type="ECO:0000313" key="10">
    <source>
        <dbReference type="Proteomes" id="UP001501079"/>
    </source>
</evidence>
<evidence type="ECO:0000259" key="7">
    <source>
        <dbReference type="PROSITE" id="PS51986"/>
    </source>
</evidence>